<gene>
    <name evidence="1" type="ORF">CEUSTIGMA_g3734.t1</name>
</gene>
<dbReference type="Proteomes" id="UP000232323">
    <property type="component" value="Unassembled WGS sequence"/>
</dbReference>
<evidence type="ECO:0000313" key="1">
    <source>
        <dbReference type="EMBL" id="GAX76289.1"/>
    </source>
</evidence>
<sequence>MFLIQASATCAAPTTRTSLVSLFRRNTRDYYKTFQWKKKQSSTCLADRTRSKWILTNLVSTNQQDEAVEMSLEEFIIHSLADRCIELGITPTITPGQSKHLDWVHDSSVNEQGLMRRALECSDLDAVVKLALGADQEAYDCFYIIAAILNATCILDIGSRMPFISDLMISHIPERCKGLVAALEGELKKRGEMVFDSTIAVLSMYGFAPFKQPGTSLHQAAMALMTTVASGELETSIVRANRGSAADPSAATGLQAAKQAVLDWVFKHQYFPNSLVTLLLLSGSAESSSDMRTSLAARLADMRMDETSRAPLQYLADITHSALMLFADFKCGTCIGAAEASLWLRLLVDTWMAHGNIYRDKFTGGMISRSDSQHIERFRFPSCLSALFDSHSSSPGTVDLGALVLVSLQLVAGVKNTELREKALAHMPEFLNDLSLGHFPYLNPSDLLQLMFSIMENNRPRSDGKDISYSSQYLQALVYVLSSSFFKPWLNSDATEGDRLRVADIISKCILSAPSKLENDPSLIISTPIMRDNVMHLAHKAYQLSGLTGALTPEAYSRVIADTARAGNIFYLKEYLFDYLHSITNQPQRSHDQRTSRSVHKSSFSLENGLLSITQNLSASILPELLHGCPSWQYHCDICSGLLSASMTSVSASWTLASLEAIDNICANDRTHNKLIITPSQVSSLAKSFLSGGNQKESSLDSEGQYDPTSIGYKAALLAFKIMLDEEDRQLKAAGEDVHHSSPYPILRTSLSGLTPTSRHLLSQALLYNRDSQFDHLRYLCLQLSPTQQTAVAWLTEYCERNADLSCRILNLAVSRVMSQLSAATPAEDSEDATVEGVATGVREVLIYIKQAAAIASAPKHDSKSAQSIANMRLVLLVAAQLCQALTTSDAYNGNSQRLVDSNTESSHQMLRTSWLHKLPEEAPYYQSLVFITQVCVQHGYTEPVKEVLRLCSSLLGKKLKVPREIALLSLSLVSEWAVSDEGDEGSELAGDVCLQILGVGSAFWEKDNSDYIHHMENILSEELNGVTASELLNVLMHVPSQLGSDSADCNWSSKSKARALLVTAEVMTSRITEFKTLASFKLCMNARISAAEHAKMYSSLTGGSKQQAMLPGSWQGGFQYVDDVSRKTKASQASNLADDLLSPEYHSSQAAQLLQIKVLLPYMKWENGLVEHVLLTPTVETYALFMAVHEAGHQPIMVVEMAHQILTAQLPLTNADTGQRLTCQDKAKSTKGGRQADVQTSCTEESFHAYWKVVETAVCIANRCCMHTASLILLLQFMRQFGRLRHGEAVSKALSSDVSEGTPLYTIHNRLIESIWEAVGEESFYELQELRESSSDDHSWILVKKPIQGSPWEEDIIELKTAARLIRQEF</sequence>
<keyword evidence="2" id="KW-1185">Reference proteome</keyword>
<reference evidence="1 2" key="1">
    <citation type="submission" date="2017-08" db="EMBL/GenBank/DDBJ databases">
        <title>Acidophilic green algal genome provides insights into adaptation to an acidic environment.</title>
        <authorList>
            <person name="Hirooka S."/>
            <person name="Hirose Y."/>
            <person name="Kanesaki Y."/>
            <person name="Higuchi S."/>
            <person name="Fujiwara T."/>
            <person name="Onuma R."/>
            <person name="Era A."/>
            <person name="Ohbayashi R."/>
            <person name="Uzuka A."/>
            <person name="Nozaki H."/>
            <person name="Yoshikawa H."/>
            <person name="Miyagishima S.Y."/>
        </authorList>
    </citation>
    <scope>NUCLEOTIDE SEQUENCE [LARGE SCALE GENOMIC DNA]</scope>
    <source>
        <strain evidence="1 2">NIES-2499</strain>
    </source>
</reference>
<name>A0A250X014_9CHLO</name>
<proteinExistence type="predicted"/>
<comment type="caution">
    <text evidence="1">The sequence shown here is derived from an EMBL/GenBank/DDBJ whole genome shotgun (WGS) entry which is preliminary data.</text>
</comment>
<organism evidence="1 2">
    <name type="scientific">Chlamydomonas eustigma</name>
    <dbReference type="NCBI Taxonomy" id="1157962"/>
    <lineage>
        <taxon>Eukaryota</taxon>
        <taxon>Viridiplantae</taxon>
        <taxon>Chlorophyta</taxon>
        <taxon>core chlorophytes</taxon>
        <taxon>Chlorophyceae</taxon>
        <taxon>CS clade</taxon>
        <taxon>Chlamydomonadales</taxon>
        <taxon>Chlamydomonadaceae</taxon>
        <taxon>Chlamydomonas</taxon>
    </lineage>
</organism>
<evidence type="ECO:0000313" key="2">
    <source>
        <dbReference type="Proteomes" id="UP000232323"/>
    </source>
</evidence>
<accession>A0A250X014</accession>
<protein>
    <submittedName>
        <fullName evidence="1">Uncharacterized protein</fullName>
    </submittedName>
</protein>
<dbReference type="EMBL" id="BEGY01000016">
    <property type="protein sequence ID" value="GAX76289.1"/>
    <property type="molecule type" value="Genomic_DNA"/>
</dbReference>